<gene>
    <name evidence="10" type="primary">kdtA</name>
    <name evidence="10" type="ORF">MTBBW1_2130010</name>
</gene>
<comment type="pathway">
    <text evidence="1 8">Bacterial outer membrane biogenesis; LPS core biosynthesis.</text>
</comment>
<dbReference type="Gene3D" id="3.40.50.11720">
    <property type="entry name" value="3-Deoxy-D-manno-octulosonic-acid transferase, N-terminal domain"/>
    <property type="match status" value="1"/>
</dbReference>
<dbReference type="GO" id="GO:0043842">
    <property type="term" value="F:Kdo transferase activity"/>
    <property type="evidence" value="ECO:0007669"/>
    <property type="project" value="UniProtKB-EC"/>
</dbReference>
<evidence type="ECO:0000256" key="1">
    <source>
        <dbReference type="ARBA" id="ARBA00004713"/>
    </source>
</evidence>
<keyword evidence="8" id="KW-0472">Membrane</keyword>
<dbReference type="Pfam" id="PF04413">
    <property type="entry name" value="Glycos_transf_N"/>
    <property type="match status" value="2"/>
</dbReference>
<dbReference type="Proteomes" id="UP000191931">
    <property type="component" value="Unassembled WGS sequence"/>
</dbReference>
<dbReference type="RefSeq" id="WP_186441646.1">
    <property type="nucleotide sequence ID" value="NZ_LT828558.1"/>
</dbReference>
<feature type="domain" description="3-deoxy-D-manno-octulosonic-acid transferase N-terminal" evidence="9">
    <location>
        <begin position="45"/>
        <end position="98"/>
    </location>
</feature>
<evidence type="ECO:0000256" key="6">
    <source>
        <dbReference type="ARBA" id="ARBA00049183"/>
    </source>
</evidence>
<dbReference type="InterPro" id="IPR038107">
    <property type="entry name" value="Glycos_transf_N_sf"/>
</dbReference>
<evidence type="ECO:0000256" key="3">
    <source>
        <dbReference type="ARBA" id="ARBA00019077"/>
    </source>
</evidence>
<evidence type="ECO:0000256" key="5">
    <source>
        <dbReference type="ARBA" id="ARBA00031445"/>
    </source>
</evidence>
<dbReference type="InterPro" id="IPR039901">
    <property type="entry name" value="Kdotransferase"/>
</dbReference>
<dbReference type="STRING" id="1246637.MTBBW1_2130010"/>
<feature type="site" description="Transition state stabilizer" evidence="7">
    <location>
        <position position="253"/>
    </location>
</feature>
<comment type="subcellular location">
    <subcellularLocation>
        <location evidence="8">Cell membrane</location>
    </subcellularLocation>
</comment>
<evidence type="ECO:0000256" key="7">
    <source>
        <dbReference type="PIRSR" id="PIRSR639901-2"/>
    </source>
</evidence>
<reference evidence="10 11" key="1">
    <citation type="submission" date="2017-03" db="EMBL/GenBank/DDBJ databases">
        <authorList>
            <person name="Afonso C.L."/>
            <person name="Miller P.J."/>
            <person name="Scott M.A."/>
            <person name="Spackman E."/>
            <person name="Goraichik I."/>
            <person name="Dimitrov K.M."/>
            <person name="Suarez D.L."/>
            <person name="Swayne D.E."/>
        </authorList>
    </citation>
    <scope>NUCLEOTIDE SEQUENCE [LARGE SCALE GENOMIC DNA]</scope>
    <source>
        <strain evidence="10">PRJEB14757</strain>
    </source>
</reference>
<proteinExistence type="inferred from homology"/>
<protein>
    <recommendedName>
        <fullName evidence="3 8">3-deoxy-D-manno-octulosonic acid transferase</fullName>
        <shortName evidence="8">Kdo transferase</shortName>
        <ecNumber evidence="2 8">2.4.99.12</ecNumber>
    </recommendedName>
    <alternativeName>
        <fullName evidence="5 8">Lipid IV(A) 3-deoxy-D-manno-octulosonic acid transferase</fullName>
    </alternativeName>
</protein>
<evidence type="ECO:0000313" key="11">
    <source>
        <dbReference type="Proteomes" id="UP000191931"/>
    </source>
</evidence>
<keyword evidence="4 8" id="KW-0808">Transferase</keyword>
<accession>A0A1W1HCL0</accession>
<sequence length="497" mass="56541">MKQSTILFLFLKIYNMVWKLVLPLLKRNARLSHGIIQRTSCSHLQQSDIWIHGASAGEAYLSLTLIKALVKSNGKLPGKILLTATTSQGIDILNTSMQFSSTTNAHPPSNTDTMQKLRQPEQEKSKLPEFIKTTEPLSQPNAYCSSEQIKTAWFPFDIPRLMTEVIDRIKPRLIVLIETELWPGLLAAARKKQCRVLIINGRLSRKSHRHYKLTKWLWRTVAPDAILATSSNDCEKFRAIFPEAHIDLMPNMKFDTILSSVKHEDTPSNDNPPHEEKICNAKNTTYEENISQDFKFLPLDVPISIFASIHKEEEKDILNIMENMITKLPEQVILLFPRHMHRNDAWKKALGRPDKKIKWEPRSEITKQVSPGTIILWDRFGDLKDAYTIATAAFVGGSLKPLGGHNFIESIISGVPTVTGSFLDDFAWTGDEIFETNIICKAFNNNEVINKMLDYLKHPMDRHTVIRKGIKSLREKQGGSTLACQMINTYLQKNGKS</sequence>
<dbReference type="GO" id="GO:0005886">
    <property type="term" value="C:plasma membrane"/>
    <property type="evidence" value="ECO:0007669"/>
    <property type="project" value="UniProtKB-SubCell"/>
</dbReference>
<name>A0A1W1HCL0_9BACT</name>
<evidence type="ECO:0000256" key="8">
    <source>
        <dbReference type="RuleBase" id="RU365103"/>
    </source>
</evidence>
<comment type="function">
    <text evidence="8">Involved in lipopolysaccharide (LPS) biosynthesis. Catalyzes the transfer of 3-deoxy-D-manno-octulosonate (Kdo) residue(s) from CMP-Kdo to lipid IV(A), the tetraacyldisaccharide-1,4'-bisphosphate precursor of lipid A.</text>
</comment>
<dbReference type="GO" id="GO:0009244">
    <property type="term" value="P:lipopolysaccharide core region biosynthetic process"/>
    <property type="evidence" value="ECO:0007669"/>
    <property type="project" value="UniProtKB-UniRule"/>
</dbReference>
<keyword evidence="11" id="KW-1185">Reference proteome</keyword>
<dbReference type="PANTHER" id="PTHR42755:SF1">
    <property type="entry name" value="3-DEOXY-D-MANNO-OCTULOSONIC ACID TRANSFERASE, MITOCHONDRIAL-RELATED"/>
    <property type="match status" value="1"/>
</dbReference>
<keyword evidence="8" id="KW-1003">Cell membrane</keyword>
<evidence type="ECO:0000256" key="2">
    <source>
        <dbReference type="ARBA" id="ARBA00012621"/>
    </source>
</evidence>
<dbReference type="GO" id="GO:0009245">
    <property type="term" value="P:lipid A biosynthetic process"/>
    <property type="evidence" value="ECO:0007669"/>
    <property type="project" value="TreeGrafter"/>
</dbReference>
<dbReference type="AlphaFoldDB" id="A0A1W1HCL0"/>
<evidence type="ECO:0000313" key="10">
    <source>
        <dbReference type="EMBL" id="SLM30115.1"/>
    </source>
</evidence>
<comment type="catalytic activity">
    <reaction evidence="6 8">
        <text>lipid IVA (E. coli) + CMP-3-deoxy-beta-D-manno-octulosonate = alpha-Kdo-(2-&gt;6)-lipid IVA (E. coli) + CMP + H(+)</text>
        <dbReference type="Rhea" id="RHEA:28066"/>
        <dbReference type="ChEBI" id="CHEBI:15378"/>
        <dbReference type="ChEBI" id="CHEBI:58603"/>
        <dbReference type="ChEBI" id="CHEBI:60364"/>
        <dbReference type="ChEBI" id="CHEBI:60377"/>
        <dbReference type="ChEBI" id="CHEBI:85987"/>
        <dbReference type="EC" id="2.4.99.12"/>
    </reaction>
</comment>
<evidence type="ECO:0000259" key="9">
    <source>
        <dbReference type="Pfam" id="PF04413"/>
    </source>
</evidence>
<evidence type="ECO:0000256" key="4">
    <source>
        <dbReference type="ARBA" id="ARBA00022679"/>
    </source>
</evidence>
<keyword evidence="8" id="KW-0448">Lipopolysaccharide biosynthesis</keyword>
<feature type="domain" description="3-deoxy-D-manno-octulosonic-acid transferase N-terminal" evidence="9">
    <location>
        <begin position="147"/>
        <end position="255"/>
    </location>
</feature>
<dbReference type="PANTHER" id="PTHR42755">
    <property type="entry name" value="3-DEOXY-MANNO-OCTULOSONATE CYTIDYLYLTRANSFERASE"/>
    <property type="match status" value="1"/>
</dbReference>
<dbReference type="Gene3D" id="3.40.50.2000">
    <property type="entry name" value="Glycogen Phosphorylase B"/>
    <property type="match status" value="1"/>
</dbReference>
<dbReference type="UniPathway" id="UPA00958"/>
<feature type="site" description="Transition state stabilizer" evidence="7">
    <location>
        <position position="178"/>
    </location>
</feature>
<dbReference type="EC" id="2.4.99.12" evidence="2 8"/>
<comment type="similarity">
    <text evidence="8">Belongs to the glycosyltransferase group 1 family.</text>
</comment>
<organism evidence="10 11">
    <name type="scientific">Desulfamplus magnetovallimortis</name>
    <dbReference type="NCBI Taxonomy" id="1246637"/>
    <lineage>
        <taxon>Bacteria</taxon>
        <taxon>Pseudomonadati</taxon>
        <taxon>Thermodesulfobacteriota</taxon>
        <taxon>Desulfobacteria</taxon>
        <taxon>Desulfobacterales</taxon>
        <taxon>Desulfobacteraceae</taxon>
        <taxon>Desulfamplus</taxon>
    </lineage>
</organism>
<dbReference type="EMBL" id="FWEV01000128">
    <property type="protein sequence ID" value="SLM30115.1"/>
    <property type="molecule type" value="Genomic_DNA"/>
</dbReference>
<dbReference type="InterPro" id="IPR007507">
    <property type="entry name" value="Glycos_transf_N"/>
</dbReference>